<feature type="transmembrane region" description="Helical" evidence="1">
    <location>
        <begin position="12"/>
        <end position="30"/>
    </location>
</feature>
<dbReference type="Proteomes" id="UP000000457">
    <property type="component" value="Segment"/>
</dbReference>
<dbReference type="GeneID" id="13994297"/>
<sequence length="39" mass="4634">MVEQVRKPKLLYCNFTATILHPLLMAWSLVQIQPFPHRI</sequence>
<keyword evidence="1" id="KW-0812">Transmembrane</keyword>
<name>K4F9P8_9CAUD</name>
<keyword evidence="3" id="KW-1185">Reference proteome</keyword>
<organism evidence="2 3">
    <name type="scientific">Cronobacter phage vB_CsaM_GAP32</name>
    <dbReference type="NCBI Taxonomy" id="1141136"/>
    <lineage>
        <taxon>Viruses</taxon>
        <taxon>Duplodnaviria</taxon>
        <taxon>Heunggongvirae</taxon>
        <taxon>Uroviricota</taxon>
        <taxon>Caudoviricetes</taxon>
        <taxon>Mimasvirus</taxon>
        <taxon>Mimasvirus GAP32</taxon>
    </lineage>
</organism>
<reference evidence="2 3" key="1">
    <citation type="journal article" date="2014" name="Virology">
        <title>Supersize me: Cronobacter sakazakii phage GAP32.</title>
        <authorList>
            <person name="Abbasifar R."/>
            <person name="Griffiths M.W."/>
            <person name="Sabour P.M."/>
            <person name="Ackermann H.-W."/>
            <person name="Vandersteegen K."/>
            <person name="Lavigne R."/>
            <person name="Noben J.-P."/>
            <person name="Villa A.A."/>
            <person name="Abbasifar A."/>
            <person name="Nash J.H.E."/>
            <person name="Kropinski A.M."/>
        </authorList>
    </citation>
    <scope>NUCLEOTIDE SEQUENCE [LARGE SCALE GENOMIC DNA]</scope>
    <source>
        <strain evidence="2">GAP-32</strain>
    </source>
</reference>
<proteinExistence type="predicted"/>
<evidence type="ECO:0000313" key="3">
    <source>
        <dbReference type="Proteomes" id="UP000000457"/>
    </source>
</evidence>
<accession>K4F9P8</accession>
<gene>
    <name evidence="2" type="ORF">GAP32_431A</name>
</gene>
<dbReference type="RefSeq" id="YP_006987540.1">
    <property type="nucleotide sequence ID" value="NC_019401.1"/>
</dbReference>
<protein>
    <submittedName>
        <fullName evidence="2">Putative membrane protein</fullName>
    </submittedName>
</protein>
<dbReference type="EMBL" id="JN882285">
    <property type="protein sequence ID" value="AFC21885.1"/>
    <property type="molecule type" value="Genomic_DNA"/>
</dbReference>
<keyword evidence="1" id="KW-0472">Membrane</keyword>
<evidence type="ECO:0000313" key="2">
    <source>
        <dbReference type="EMBL" id="AFC21885.1"/>
    </source>
</evidence>
<keyword evidence="1" id="KW-1133">Transmembrane helix</keyword>
<dbReference type="KEGG" id="vg:13994297"/>
<evidence type="ECO:0000256" key="1">
    <source>
        <dbReference type="SAM" id="Phobius"/>
    </source>
</evidence>